<dbReference type="Pfam" id="PF00931">
    <property type="entry name" value="NB-ARC"/>
    <property type="match status" value="1"/>
</dbReference>
<name>A0ABM1QM31_CAMSA</name>
<dbReference type="SUPFAM" id="SSF52540">
    <property type="entry name" value="P-loop containing nucleoside triphosphate hydrolases"/>
    <property type="match status" value="1"/>
</dbReference>
<dbReference type="GeneID" id="109125242"/>
<keyword evidence="2" id="KW-1185">Reference proteome</keyword>
<evidence type="ECO:0000313" key="2">
    <source>
        <dbReference type="Proteomes" id="UP000694864"/>
    </source>
</evidence>
<dbReference type="Gene3D" id="3.40.50.300">
    <property type="entry name" value="P-loop containing nucleotide triphosphate hydrolases"/>
    <property type="match status" value="1"/>
</dbReference>
<evidence type="ECO:0000313" key="3">
    <source>
        <dbReference type="RefSeq" id="XP_019087819.1"/>
    </source>
</evidence>
<dbReference type="InterPro" id="IPR002182">
    <property type="entry name" value="NB-ARC"/>
</dbReference>
<reference evidence="2" key="1">
    <citation type="journal article" date="2014" name="Nat. Commun.">
        <title>The emerging biofuel crop Camelina sativa retains a highly undifferentiated hexaploid genome structure.</title>
        <authorList>
            <person name="Kagale S."/>
            <person name="Koh C."/>
            <person name="Nixon J."/>
            <person name="Bollina V."/>
            <person name="Clarke W.E."/>
            <person name="Tuteja R."/>
            <person name="Spillane C."/>
            <person name="Robinson S.J."/>
            <person name="Links M.G."/>
            <person name="Clarke C."/>
            <person name="Higgins E.E."/>
            <person name="Huebert T."/>
            <person name="Sharpe A.G."/>
            <person name="Parkin I.A."/>
        </authorList>
    </citation>
    <scope>NUCLEOTIDE SEQUENCE [LARGE SCALE GENOMIC DNA]</scope>
    <source>
        <strain evidence="2">cv. DH55</strain>
    </source>
</reference>
<dbReference type="RefSeq" id="XP_019087819.1">
    <property type="nucleotide sequence ID" value="XM_019232274.1"/>
</dbReference>
<dbReference type="Proteomes" id="UP000694864">
    <property type="component" value="Chromosome 11"/>
</dbReference>
<protein>
    <submittedName>
        <fullName evidence="3">Probable disease resistance protein At5g45510</fullName>
    </submittedName>
</protein>
<evidence type="ECO:0000259" key="1">
    <source>
        <dbReference type="Pfam" id="PF00931"/>
    </source>
</evidence>
<proteinExistence type="predicted"/>
<dbReference type="InterPro" id="IPR027417">
    <property type="entry name" value="P-loop_NTPase"/>
</dbReference>
<accession>A0ABM1QM31</accession>
<organism evidence="2 3">
    <name type="scientific">Camelina sativa</name>
    <name type="common">False flax</name>
    <name type="synonym">Myagrum sativum</name>
    <dbReference type="NCBI Taxonomy" id="90675"/>
    <lineage>
        <taxon>Eukaryota</taxon>
        <taxon>Viridiplantae</taxon>
        <taxon>Streptophyta</taxon>
        <taxon>Embryophyta</taxon>
        <taxon>Tracheophyta</taxon>
        <taxon>Spermatophyta</taxon>
        <taxon>Magnoliopsida</taxon>
        <taxon>eudicotyledons</taxon>
        <taxon>Gunneridae</taxon>
        <taxon>Pentapetalae</taxon>
        <taxon>rosids</taxon>
        <taxon>malvids</taxon>
        <taxon>Brassicales</taxon>
        <taxon>Brassicaceae</taxon>
        <taxon>Camelineae</taxon>
        <taxon>Camelina</taxon>
    </lineage>
</organism>
<sequence>MASAQLRQAAKDEKLFKMIVETMGGGGPQRVVLAGKSGIGKTRLARNVGKYATEEGMCYLTLWFNLNEKFEDEMSLYENIAFQLDVYVTDDKREKDKKDLLKDLKHKIILELKDKKKKHPSSYEMVPYLLLILDDEGNKTSEDKVMKDLGLESFLAQYKPLKILLTRRVGDENTTKHGGKIESANMEEPYDTRERKFHTTDVSQALICTLTEDNMHDLFARLPFMRGVCLSLLRKRVKVMSHRYILWCEKAVICLLQSLC</sequence>
<gene>
    <name evidence="3" type="primary">LOC109125242</name>
</gene>
<feature type="domain" description="NB-ARC" evidence="1">
    <location>
        <begin position="19"/>
        <end position="116"/>
    </location>
</feature>
<reference evidence="3" key="2">
    <citation type="submission" date="2025-08" db="UniProtKB">
        <authorList>
            <consortium name="RefSeq"/>
        </authorList>
    </citation>
    <scope>IDENTIFICATION</scope>
    <source>
        <tissue evidence="3">Leaf</tissue>
    </source>
</reference>